<name>A0A942I5V1_9HYPH</name>
<proteinExistence type="predicted"/>
<protein>
    <submittedName>
        <fullName evidence="2">Dihydrofolate reductase family protein</fullName>
    </submittedName>
</protein>
<gene>
    <name evidence="2" type="ORF">KD146_05060</name>
</gene>
<accession>A0A942I5V1</accession>
<dbReference type="SUPFAM" id="SSF53597">
    <property type="entry name" value="Dihydrofolate reductase-like"/>
    <property type="match status" value="1"/>
</dbReference>
<organism evidence="2 3">
    <name type="scientific">Devosia litorisediminis</name>
    <dbReference type="NCBI Taxonomy" id="2829817"/>
    <lineage>
        <taxon>Bacteria</taxon>
        <taxon>Pseudomonadati</taxon>
        <taxon>Pseudomonadota</taxon>
        <taxon>Alphaproteobacteria</taxon>
        <taxon>Hyphomicrobiales</taxon>
        <taxon>Devosiaceae</taxon>
        <taxon>Devosia</taxon>
    </lineage>
</organism>
<dbReference type="GO" id="GO:0009231">
    <property type="term" value="P:riboflavin biosynthetic process"/>
    <property type="evidence" value="ECO:0007669"/>
    <property type="project" value="InterPro"/>
</dbReference>
<dbReference type="EMBL" id="JAGXTP010000001">
    <property type="protein sequence ID" value="MBS3848063.1"/>
    <property type="molecule type" value="Genomic_DNA"/>
</dbReference>
<dbReference type="Gene3D" id="3.40.430.10">
    <property type="entry name" value="Dihydrofolate Reductase, subunit A"/>
    <property type="match status" value="1"/>
</dbReference>
<reference evidence="2" key="1">
    <citation type="submission" date="2021-04" db="EMBL/GenBank/DDBJ databases">
        <title>Devosia litorisediminis sp. nov., isolated from a sand dune.</title>
        <authorList>
            <person name="Park S."/>
            <person name="Yoon J.-H."/>
        </authorList>
    </citation>
    <scope>NUCLEOTIDE SEQUENCE</scope>
    <source>
        <strain evidence="2">BSSL-BM10</strain>
    </source>
</reference>
<comment type="caution">
    <text evidence="2">The sequence shown here is derived from an EMBL/GenBank/DDBJ whole genome shotgun (WGS) entry which is preliminary data.</text>
</comment>
<evidence type="ECO:0000259" key="1">
    <source>
        <dbReference type="Pfam" id="PF01872"/>
    </source>
</evidence>
<evidence type="ECO:0000313" key="2">
    <source>
        <dbReference type="EMBL" id="MBS3848063.1"/>
    </source>
</evidence>
<dbReference type="InterPro" id="IPR024072">
    <property type="entry name" value="DHFR-like_dom_sf"/>
</dbReference>
<dbReference type="Pfam" id="PF01872">
    <property type="entry name" value="RibD_C"/>
    <property type="match status" value="1"/>
</dbReference>
<dbReference type="InterPro" id="IPR002734">
    <property type="entry name" value="RibDG_C"/>
</dbReference>
<dbReference type="Proteomes" id="UP000678281">
    <property type="component" value="Unassembled WGS sequence"/>
</dbReference>
<keyword evidence="3" id="KW-1185">Reference proteome</keyword>
<dbReference type="GO" id="GO:0008703">
    <property type="term" value="F:5-amino-6-(5-phosphoribosylamino)uracil reductase activity"/>
    <property type="evidence" value="ECO:0007669"/>
    <property type="project" value="InterPro"/>
</dbReference>
<feature type="domain" description="Bacterial bifunctional deaminase-reductase C-terminal" evidence="1">
    <location>
        <begin position="9"/>
        <end position="190"/>
    </location>
</feature>
<dbReference type="RefSeq" id="WP_212657639.1">
    <property type="nucleotide sequence ID" value="NZ_JAGXTP010000001.1"/>
</dbReference>
<evidence type="ECO:0000313" key="3">
    <source>
        <dbReference type="Proteomes" id="UP000678281"/>
    </source>
</evidence>
<dbReference type="AlphaFoldDB" id="A0A942I5V1"/>
<sequence>MENIRMGRIIVSNFITIDGLYSGPNDDLESLFKFRHPSYAGDNAFDDYNVNILESAGFLLLSHTAFLGNKAYWTTVPTSAEPTPARLRYAELIANKPKLVVSDRITVDELEPWSNTRVISRHAASSELKILKETQTRDILIILSRLLWQDLLAQGLVDELQLTTFPLIGGEGTPMFETRPTAALRLVSSQIWPSSGNVLNTYEPLVF</sequence>